<dbReference type="EC" id="5.2.1.8" evidence="2 5"/>
<evidence type="ECO:0000256" key="2">
    <source>
        <dbReference type="ARBA" id="ARBA00013194"/>
    </source>
</evidence>
<evidence type="ECO:0000256" key="4">
    <source>
        <dbReference type="ARBA" id="ARBA00023235"/>
    </source>
</evidence>
<keyword evidence="3 5" id="KW-0697">Rotamase</keyword>
<evidence type="ECO:0000259" key="6">
    <source>
        <dbReference type="PROSITE" id="PS50059"/>
    </source>
</evidence>
<dbReference type="GO" id="GO:0003755">
    <property type="term" value="F:peptidyl-prolyl cis-trans isomerase activity"/>
    <property type="evidence" value="ECO:0007669"/>
    <property type="project" value="UniProtKB-KW"/>
</dbReference>
<dbReference type="PANTHER" id="PTHR45779">
    <property type="entry name" value="PEPTIDYLPROLYL ISOMERASE"/>
    <property type="match status" value="1"/>
</dbReference>
<comment type="catalytic activity">
    <reaction evidence="1 5">
        <text>[protein]-peptidylproline (omega=180) = [protein]-peptidylproline (omega=0)</text>
        <dbReference type="Rhea" id="RHEA:16237"/>
        <dbReference type="Rhea" id="RHEA-COMP:10747"/>
        <dbReference type="Rhea" id="RHEA-COMP:10748"/>
        <dbReference type="ChEBI" id="CHEBI:83833"/>
        <dbReference type="ChEBI" id="CHEBI:83834"/>
        <dbReference type="EC" id="5.2.1.8"/>
    </reaction>
</comment>
<dbReference type="OrthoDB" id="1902587at2759"/>
<name>A0A9W6XEP5_9STRA</name>
<dbReference type="InterPro" id="IPR044609">
    <property type="entry name" value="FKBP2/11"/>
</dbReference>
<dbReference type="Proteomes" id="UP001165121">
    <property type="component" value="Unassembled WGS sequence"/>
</dbReference>
<dbReference type="SUPFAM" id="SSF54534">
    <property type="entry name" value="FKBP-like"/>
    <property type="match status" value="1"/>
</dbReference>
<gene>
    <name evidence="7" type="ORF">Pfra01_001026700</name>
</gene>
<dbReference type="EMBL" id="BSXT01000985">
    <property type="protein sequence ID" value="GMF37050.1"/>
    <property type="molecule type" value="Genomic_DNA"/>
</dbReference>
<accession>A0A9W6XEP5</accession>
<dbReference type="InterPro" id="IPR001179">
    <property type="entry name" value="PPIase_FKBP_dom"/>
</dbReference>
<dbReference type="GO" id="GO:0005783">
    <property type="term" value="C:endoplasmic reticulum"/>
    <property type="evidence" value="ECO:0007669"/>
    <property type="project" value="TreeGrafter"/>
</dbReference>
<evidence type="ECO:0000256" key="5">
    <source>
        <dbReference type="PROSITE-ProRule" id="PRU00277"/>
    </source>
</evidence>
<organism evidence="7 8">
    <name type="scientific">Phytophthora fragariaefolia</name>
    <dbReference type="NCBI Taxonomy" id="1490495"/>
    <lineage>
        <taxon>Eukaryota</taxon>
        <taxon>Sar</taxon>
        <taxon>Stramenopiles</taxon>
        <taxon>Oomycota</taxon>
        <taxon>Peronosporomycetes</taxon>
        <taxon>Peronosporales</taxon>
        <taxon>Peronosporaceae</taxon>
        <taxon>Phytophthora</taxon>
    </lineage>
</organism>
<comment type="caution">
    <text evidence="7">The sequence shown here is derived from an EMBL/GenBank/DDBJ whole genome shotgun (WGS) entry which is preliminary data.</text>
</comment>
<evidence type="ECO:0000313" key="7">
    <source>
        <dbReference type="EMBL" id="GMF37050.1"/>
    </source>
</evidence>
<reference evidence="7" key="1">
    <citation type="submission" date="2023-04" db="EMBL/GenBank/DDBJ databases">
        <title>Phytophthora fragariaefolia NBRC 109709.</title>
        <authorList>
            <person name="Ichikawa N."/>
            <person name="Sato H."/>
            <person name="Tonouchi N."/>
        </authorList>
    </citation>
    <scope>NUCLEOTIDE SEQUENCE</scope>
    <source>
        <strain evidence="7">NBRC 109709</strain>
    </source>
</reference>
<protein>
    <recommendedName>
        <fullName evidence="2 5">peptidylprolyl isomerase</fullName>
        <ecNumber evidence="2 5">5.2.1.8</ecNumber>
    </recommendedName>
</protein>
<dbReference type="PROSITE" id="PS50059">
    <property type="entry name" value="FKBP_PPIASE"/>
    <property type="match status" value="1"/>
</dbReference>
<dbReference type="Pfam" id="PF00254">
    <property type="entry name" value="FKBP_C"/>
    <property type="match status" value="1"/>
</dbReference>
<keyword evidence="8" id="KW-1185">Reference proteome</keyword>
<dbReference type="InterPro" id="IPR046357">
    <property type="entry name" value="PPIase_dom_sf"/>
</dbReference>
<proteinExistence type="predicted"/>
<evidence type="ECO:0000313" key="8">
    <source>
        <dbReference type="Proteomes" id="UP001165121"/>
    </source>
</evidence>
<keyword evidence="4 5" id="KW-0413">Isomerase</keyword>
<evidence type="ECO:0000256" key="3">
    <source>
        <dbReference type="ARBA" id="ARBA00023110"/>
    </source>
</evidence>
<evidence type="ECO:0000256" key="1">
    <source>
        <dbReference type="ARBA" id="ARBA00000971"/>
    </source>
</evidence>
<feature type="domain" description="PPIase FKBP-type" evidence="6">
    <location>
        <begin position="114"/>
        <end position="153"/>
    </location>
</feature>
<dbReference type="PANTHER" id="PTHR45779:SF7">
    <property type="entry name" value="PEPTIDYLPROLYL ISOMERASE"/>
    <property type="match status" value="1"/>
</dbReference>
<sequence length="180" mass="19671">MHFKASSRTRRPQLWVSPSVRKLSSAFTAAISDSIKLVSVVVSTNEPSSDTRNLTSQLKILQQRTSDMKWTAILVAAVMAAAQVQAKDDLPPDAQLRIGVKFRPEECTMKSQLGDTLSMHYTGTLRKDGSKFDSSLDRNQPFEFPLGAGRVIKVGAPPIALEDCGAGRSVGTRCSHHILF</sequence>
<dbReference type="Gene3D" id="3.10.50.40">
    <property type="match status" value="1"/>
</dbReference>
<dbReference type="AlphaFoldDB" id="A0A9W6XEP5"/>